<feature type="compositionally biased region" description="Polar residues" evidence="1">
    <location>
        <begin position="117"/>
        <end position="133"/>
    </location>
</feature>
<feature type="compositionally biased region" description="Polar residues" evidence="1">
    <location>
        <begin position="27"/>
        <end position="36"/>
    </location>
</feature>
<dbReference type="AlphaFoldDB" id="A0AAU9IE39"/>
<accession>A0AAU9IE39</accession>
<name>A0AAU9IE39_9CILI</name>
<feature type="region of interest" description="Disordered" evidence="1">
    <location>
        <begin position="20"/>
        <end position="67"/>
    </location>
</feature>
<organism evidence="2 3">
    <name type="scientific">Blepharisma stoltei</name>
    <dbReference type="NCBI Taxonomy" id="1481888"/>
    <lineage>
        <taxon>Eukaryota</taxon>
        <taxon>Sar</taxon>
        <taxon>Alveolata</taxon>
        <taxon>Ciliophora</taxon>
        <taxon>Postciliodesmatophora</taxon>
        <taxon>Heterotrichea</taxon>
        <taxon>Heterotrichida</taxon>
        <taxon>Blepharismidae</taxon>
        <taxon>Blepharisma</taxon>
    </lineage>
</organism>
<evidence type="ECO:0000313" key="3">
    <source>
        <dbReference type="Proteomes" id="UP001162131"/>
    </source>
</evidence>
<comment type="caution">
    <text evidence="2">The sequence shown here is derived from an EMBL/GenBank/DDBJ whole genome shotgun (WGS) entry which is preliminary data.</text>
</comment>
<protein>
    <submittedName>
        <fullName evidence="2">Uncharacterized protein</fullName>
    </submittedName>
</protein>
<keyword evidence="3" id="KW-1185">Reference proteome</keyword>
<feature type="compositionally biased region" description="Low complexity" evidence="1">
    <location>
        <begin position="107"/>
        <end position="116"/>
    </location>
</feature>
<feature type="compositionally biased region" description="Polar residues" evidence="1">
    <location>
        <begin position="83"/>
        <end position="98"/>
    </location>
</feature>
<proteinExistence type="predicted"/>
<dbReference type="Proteomes" id="UP001162131">
    <property type="component" value="Unassembled WGS sequence"/>
</dbReference>
<reference evidence="2" key="1">
    <citation type="submission" date="2021-09" db="EMBL/GenBank/DDBJ databases">
        <authorList>
            <consortium name="AG Swart"/>
            <person name="Singh M."/>
            <person name="Singh A."/>
            <person name="Seah K."/>
            <person name="Emmerich C."/>
        </authorList>
    </citation>
    <scope>NUCLEOTIDE SEQUENCE</scope>
    <source>
        <strain evidence="2">ATCC30299</strain>
    </source>
</reference>
<gene>
    <name evidence="2" type="ORF">BSTOLATCC_MIC8507</name>
</gene>
<feature type="compositionally biased region" description="Polar residues" evidence="1">
    <location>
        <begin position="46"/>
        <end position="62"/>
    </location>
</feature>
<dbReference type="EMBL" id="CAJZBQ010000010">
    <property type="protein sequence ID" value="CAG9313234.1"/>
    <property type="molecule type" value="Genomic_DNA"/>
</dbReference>
<evidence type="ECO:0000313" key="2">
    <source>
        <dbReference type="EMBL" id="CAG9313234.1"/>
    </source>
</evidence>
<evidence type="ECO:0000256" key="1">
    <source>
        <dbReference type="SAM" id="MobiDB-lite"/>
    </source>
</evidence>
<feature type="region of interest" description="Disordered" evidence="1">
    <location>
        <begin position="82"/>
        <end position="133"/>
    </location>
</feature>
<sequence length="172" mass="19250">MNQNPASSPNPRRVYVKLNFKAKDSKPFSQEKQVSQRTEKRAMTNAAANRTPSPRLSKSPCSVRNRDNAKFEEDRCILLTECPSGSISPAKKISNQKPPRTPLGKKSSQSHSRSSSGNNVITPMKSARNSRLDNLSKNFQITKDMLQRWISDKDLETPAKALSLDFNEVGVF</sequence>